<protein>
    <submittedName>
        <fullName evidence="1">Uncharacterized protein</fullName>
    </submittedName>
</protein>
<dbReference type="Proteomes" id="UP000054845">
    <property type="component" value="Unassembled WGS sequence"/>
</dbReference>
<dbReference type="EMBL" id="CCYA01000247">
    <property type="protein sequence ID" value="CEH14642.1"/>
    <property type="molecule type" value="Genomic_DNA"/>
</dbReference>
<sequence length="81" mass="8850">MASVRSLRLSPVLSGRWVSHRRVVSASSDDYRTARSPIESTPRCHALRIWPPCVLLLDTCIAGLQGKRLAMVNGLEAASCC</sequence>
<keyword evidence="2" id="KW-1185">Reference proteome</keyword>
<organism evidence="1 2">
    <name type="scientific">Ceraceosorus bombacis</name>
    <dbReference type="NCBI Taxonomy" id="401625"/>
    <lineage>
        <taxon>Eukaryota</taxon>
        <taxon>Fungi</taxon>
        <taxon>Dikarya</taxon>
        <taxon>Basidiomycota</taxon>
        <taxon>Ustilaginomycotina</taxon>
        <taxon>Exobasidiomycetes</taxon>
        <taxon>Ceraceosorales</taxon>
        <taxon>Ceraceosoraceae</taxon>
        <taxon>Ceraceosorus</taxon>
    </lineage>
</organism>
<reference evidence="1 2" key="1">
    <citation type="submission" date="2014-09" db="EMBL/GenBank/DDBJ databases">
        <authorList>
            <person name="Magalhaes I.L.F."/>
            <person name="Oliveira U."/>
            <person name="Santos F.R."/>
            <person name="Vidigal T.H.D.A."/>
            <person name="Brescovit A.D."/>
            <person name="Santos A.J."/>
        </authorList>
    </citation>
    <scope>NUCLEOTIDE SEQUENCE [LARGE SCALE GENOMIC DNA]</scope>
</reference>
<name>A0A0N7L9T0_9BASI</name>
<dbReference type="AlphaFoldDB" id="A0A0N7L9T0"/>
<evidence type="ECO:0000313" key="2">
    <source>
        <dbReference type="Proteomes" id="UP000054845"/>
    </source>
</evidence>
<proteinExistence type="predicted"/>
<evidence type="ECO:0000313" key="1">
    <source>
        <dbReference type="EMBL" id="CEH14642.1"/>
    </source>
</evidence>
<accession>A0A0N7L9T0</accession>